<dbReference type="SUPFAM" id="SSF47661">
    <property type="entry name" value="t-snare proteins"/>
    <property type="match status" value="1"/>
</dbReference>
<evidence type="ECO:0000256" key="6">
    <source>
        <dbReference type="ARBA" id="ARBA00023054"/>
    </source>
</evidence>
<accession>A0AAV5E5N6</accession>
<dbReference type="Gene3D" id="1.20.58.400">
    <property type="entry name" value="t-snare proteins"/>
    <property type="match status" value="1"/>
</dbReference>
<protein>
    <recommendedName>
        <fullName evidence="10">Vesicle transport v-SNARE N-terminal domain-containing protein</fullName>
    </recommendedName>
</protein>
<dbReference type="PANTHER" id="PTHR21230">
    <property type="entry name" value="VESICLE TRANSPORT V-SNARE PROTEIN VTI1-RELATED"/>
    <property type="match status" value="1"/>
</dbReference>
<dbReference type="InterPro" id="IPR038407">
    <property type="entry name" value="v-SNARE_N_sf"/>
</dbReference>
<dbReference type="Pfam" id="PF05008">
    <property type="entry name" value="V-SNARE"/>
    <property type="match status" value="1"/>
</dbReference>
<evidence type="ECO:0000313" key="12">
    <source>
        <dbReference type="Proteomes" id="UP001054889"/>
    </source>
</evidence>
<dbReference type="Proteomes" id="UP001054889">
    <property type="component" value="Unassembled WGS sequence"/>
</dbReference>
<dbReference type="GO" id="GO:0031201">
    <property type="term" value="C:SNARE complex"/>
    <property type="evidence" value="ECO:0007669"/>
    <property type="project" value="TreeGrafter"/>
</dbReference>
<feature type="transmembrane region" description="Helical" evidence="9">
    <location>
        <begin position="246"/>
        <end position="267"/>
    </location>
</feature>
<dbReference type="GO" id="GO:0012507">
    <property type="term" value="C:ER to Golgi transport vesicle membrane"/>
    <property type="evidence" value="ECO:0007669"/>
    <property type="project" value="TreeGrafter"/>
</dbReference>
<dbReference type="GO" id="GO:0000149">
    <property type="term" value="F:SNARE binding"/>
    <property type="evidence" value="ECO:0007669"/>
    <property type="project" value="TreeGrafter"/>
</dbReference>
<keyword evidence="6" id="KW-0175">Coiled coil</keyword>
<dbReference type="GO" id="GO:0006886">
    <property type="term" value="P:intracellular protein transport"/>
    <property type="evidence" value="ECO:0007669"/>
    <property type="project" value="InterPro"/>
</dbReference>
<dbReference type="GO" id="GO:0031902">
    <property type="term" value="C:late endosome membrane"/>
    <property type="evidence" value="ECO:0007669"/>
    <property type="project" value="TreeGrafter"/>
</dbReference>
<dbReference type="GO" id="GO:0006906">
    <property type="term" value="P:vesicle fusion"/>
    <property type="evidence" value="ECO:0007669"/>
    <property type="project" value="TreeGrafter"/>
</dbReference>
<evidence type="ECO:0000256" key="9">
    <source>
        <dbReference type="SAM" id="Phobius"/>
    </source>
</evidence>
<keyword evidence="3 9" id="KW-0812">Transmembrane</keyword>
<evidence type="ECO:0000256" key="5">
    <source>
        <dbReference type="ARBA" id="ARBA00022989"/>
    </source>
</evidence>
<reference evidence="11" key="1">
    <citation type="journal article" date="2018" name="DNA Res.">
        <title>Multiple hybrid de novo genome assembly of finger millet, an orphan allotetraploid crop.</title>
        <authorList>
            <person name="Hatakeyama M."/>
            <person name="Aluri S."/>
            <person name="Balachadran M.T."/>
            <person name="Sivarajan S.R."/>
            <person name="Patrignani A."/>
            <person name="Gruter S."/>
            <person name="Poveda L."/>
            <person name="Shimizu-Inatsugi R."/>
            <person name="Baeten J."/>
            <person name="Francoijs K.J."/>
            <person name="Nataraja K.N."/>
            <person name="Reddy Y.A.N."/>
            <person name="Phadnis S."/>
            <person name="Ravikumar R.L."/>
            <person name="Schlapbach R."/>
            <person name="Sreeman S.M."/>
            <person name="Shimizu K.K."/>
        </authorList>
    </citation>
    <scope>NUCLEOTIDE SEQUENCE</scope>
</reference>
<dbReference type="GO" id="GO:0005794">
    <property type="term" value="C:Golgi apparatus"/>
    <property type="evidence" value="ECO:0007669"/>
    <property type="project" value="TreeGrafter"/>
</dbReference>
<sequence>MSLETISANVVIPFLPSGPDQSRSRLPKNPPRPAAWIEFPSNLLLPSRSIRGRGIAAAVGSCRYRRSELAAGFGDTGAGDRSEQQQAAAMSEVFEGYERQYCEASASLSRKCTAASALDGEKKRQKLSEIQAGVEEAESLIRKMDLEARSLQPSVKAGLLAKLREYNLTSPTSRASSRGSLHRTPSRLPGRNFLRLAWLTRLRTFTNNDSHCYMLIPLYLHGVDDNIGKSKKILAAMSKRMDRNKWIIGGIIATLVLAILLILYFKITH</sequence>
<proteinExistence type="inferred from homology"/>
<comment type="subcellular location">
    <subcellularLocation>
        <location evidence="8">Endomembrane system</location>
        <topology evidence="8">Single-pass type IV membrane protein</topology>
    </subcellularLocation>
</comment>
<evidence type="ECO:0000256" key="4">
    <source>
        <dbReference type="ARBA" id="ARBA00022927"/>
    </source>
</evidence>
<keyword evidence="4" id="KW-0653">Protein transport</keyword>
<evidence type="ECO:0000259" key="10">
    <source>
        <dbReference type="Pfam" id="PF05008"/>
    </source>
</evidence>
<evidence type="ECO:0000313" key="11">
    <source>
        <dbReference type="EMBL" id="GJN17917.1"/>
    </source>
</evidence>
<evidence type="ECO:0000256" key="7">
    <source>
        <dbReference type="ARBA" id="ARBA00023136"/>
    </source>
</evidence>
<organism evidence="11 12">
    <name type="scientific">Eleusine coracana subsp. coracana</name>
    <dbReference type="NCBI Taxonomy" id="191504"/>
    <lineage>
        <taxon>Eukaryota</taxon>
        <taxon>Viridiplantae</taxon>
        <taxon>Streptophyta</taxon>
        <taxon>Embryophyta</taxon>
        <taxon>Tracheophyta</taxon>
        <taxon>Spermatophyta</taxon>
        <taxon>Magnoliopsida</taxon>
        <taxon>Liliopsida</taxon>
        <taxon>Poales</taxon>
        <taxon>Poaceae</taxon>
        <taxon>PACMAD clade</taxon>
        <taxon>Chloridoideae</taxon>
        <taxon>Cynodonteae</taxon>
        <taxon>Eleusininae</taxon>
        <taxon>Eleusine</taxon>
    </lineage>
</organism>
<evidence type="ECO:0000256" key="3">
    <source>
        <dbReference type="ARBA" id="ARBA00022692"/>
    </source>
</evidence>
<name>A0AAV5E5N6_ELECO</name>
<reference evidence="11" key="2">
    <citation type="submission" date="2021-12" db="EMBL/GenBank/DDBJ databases">
        <title>Resequencing data analysis of finger millet.</title>
        <authorList>
            <person name="Hatakeyama M."/>
            <person name="Aluri S."/>
            <person name="Balachadran M.T."/>
            <person name="Sivarajan S.R."/>
            <person name="Poveda L."/>
            <person name="Shimizu-Inatsugi R."/>
            <person name="Schlapbach R."/>
            <person name="Sreeman S.M."/>
            <person name="Shimizu K.K."/>
        </authorList>
    </citation>
    <scope>NUCLEOTIDE SEQUENCE</scope>
</reference>
<evidence type="ECO:0000256" key="8">
    <source>
        <dbReference type="ARBA" id="ARBA00046280"/>
    </source>
</evidence>
<dbReference type="AlphaFoldDB" id="A0AAV5E5N6"/>
<comment type="caution">
    <text evidence="11">The sequence shown here is derived from an EMBL/GenBank/DDBJ whole genome shotgun (WGS) entry which is preliminary data.</text>
</comment>
<dbReference type="FunFam" id="1.20.58.400:FF:000001">
    <property type="entry name" value="Vesicle transport through interaction with t-SNAREs homolog 1A"/>
    <property type="match status" value="1"/>
</dbReference>
<keyword evidence="2" id="KW-0813">Transport</keyword>
<dbReference type="InterPro" id="IPR010989">
    <property type="entry name" value="SNARE"/>
</dbReference>
<dbReference type="GO" id="GO:0005484">
    <property type="term" value="F:SNAP receptor activity"/>
    <property type="evidence" value="ECO:0007669"/>
    <property type="project" value="TreeGrafter"/>
</dbReference>
<dbReference type="InterPro" id="IPR007705">
    <property type="entry name" value="Vesicle_trsprt_v-SNARE_N"/>
</dbReference>
<feature type="domain" description="Vesicle transport v-SNARE N-terminal" evidence="10">
    <location>
        <begin position="90"/>
        <end position="167"/>
    </location>
</feature>
<dbReference type="GO" id="GO:0005789">
    <property type="term" value="C:endoplasmic reticulum membrane"/>
    <property type="evidence" value="ECO:0007669"/>
    <property type="project" value="TreeGrafter"/>
</dbReference>
<gene>
    <name evidence="11" type="primary">gb05025</name>
    <name evidence="11" type="ORF">PR202_gb05025</name>
</gene>
<keyword evidence="7 9" id="KW-0472">Membrane</keyword>
<evidence type="ECO:0000256" key="1">
    <source>
        <dbReference type="ARBA" id="ARBA00006108"/>
    </source>
</evidence>
<dbReference type="EMBL" id="BQKI01000073">
    <property type="protein sequence ID" value="GJN17917.1"/>
    <property type="molecule type" value="Genomic_DNA"/>
</dbReference>
<keyword evidence="12" id="KW-1185">Reference proteome</keyword>
<evidence type="ECO:0000256" key="2">
    <source>
        <dbReference type="ARBA" id="ARBA00022448"/>
    </source>
</evidence>
<comment type="similarity">
    <text evidence="1">Belongs to the VTI1 family.</text>
</comment>
<dbReference type="PANTHER" id="PTHR21230:SF26">
    <property type="entry name" value="VESICLE TRANSPORT THROUGH INTERACTION WITH T-SNARES HOMOLOG 1A"/>
    <property type="match status" value="1"/>
</dbReference>
<keyword evidence="5 9" id="KW-1133">Transmembrane helix</keyword>